<organism evidence="2 3">
    <name type="scientific">Leptospira kobayashii</name>
    <dbReference type="NCBI Taxonomy" id="1917830"/>
    <lineage>
        <taxon>Bacteria</taxon>
        <taxon>Pseudomonadati</taxon>
        <taxon>Spirochaetota</taxon>
        <taxon>Spirochaetia</taxon>
        <taxon>Leptospirales</taxon>
        <taxon>Leptospiraceae</taxon>
        <taxon>Leptospira</taxon>
    </lineage>
</organism>
<evidence type="ECO:0000256" key="1">
    <source>
        <dbReference type="SAM" id="SignalP"/>
    </source>
</evidence>
<proteinExistence type="predicted"/>
<name>A0ABM7UIT6_9LEPT</name>
<dbReference type="EMBL" id="AP025028">
    <property type="protein sequence ID" value="BDA78647.1"/>
    <property type="molecule type" value="Genomic_DNA"/>
</dbReference>
<protein>
    <recommendedName>
        <fullName evidence="4">Lipoprotein</fullName>
    </recommendedName>
</protein>
<dbReference type="Proteomes" id="UP000245263">
    <property type="component" value="Chromosome 1"/>
</dbReference>
<gene>
    <name evidence="2" type="ORF">LPTSP3_g15770</name>
</gene>
<accession>A0ABM7UIT6</accession>
<keyword evidence="1" id="KW-0732">Signal</keyword>
<evidence type="ECO:0000313" key="3">
    <source>
        <dbReference type="Proteomes" id="UP000245263"/>
    </source>
</evidence>
<sequence>MKLKSFARASMIIFLSILVFNCGTEVSEKEARNDLEKGISRFANLEEFKLLSRETAYQKTSGGTAEFLFLLFSAKAKLKEDVRNYVHHAQEGRYHREYVGWVFQNSKSSETTTRLLHFSLLANLSSERWYDRKIGDDVSLRGVLRYKKDEKGKWNFLGAFDE</sequence>
<feature type="signal peptide" evidence="1">
    <location>
        <begin position="1"/>
        <end position="21"/>
    </location>
</feature>
<evidence type="ECO:0008006" key="4">
    <source>
        <dbReference type="Google" id="ProtNLM"/>
    </source>
</evidence>
<reference evidence="2 3" key="1">
    <citation type="submission" date="2021-08" db="EMBL/GenBank/DDBJ databases">
        <title>Complete genome sequence of Leptospira kobayashii strain E30.</title>
        <authorList>
            <person name="Nakao R."/>
            <person name="Nakamura S."/>
            <person name="Masuzawa T."/>
            <person name="Koizumi N."/>
        </authorList>
    </citation>
    <scope>NUCLEOTIDE SEQUENCE [LARGE SCALE GENOMIC DNA]</scope>
    <source>
        <strain evidence="2 3">E30</strain>
    </source>
</reference>
<keyword evidence="3" id="KW-1185">Reference proteome</keyword>
<feature type="chain" id="PRO_5046649812" description="Lipoprotein" evidence="1">
    <location>
        <begin position="22"/>
        <end position="162"/>
    </location>
</feature>
<dbReference type="RefSeq" id="WP_109019635.1">
    <property type="nucleotide sequence ID" value="NZ_AP025028.1"/>
</dbReference>
<evidence type="ECO:0000313" key="2">
    <source>
        <dbReference type="EMBL" id="BDA78647.1"/>
    </source>
</evidence>